<dbReference type="SUPFAM" id="SSF52317">
    <property type="entry name" value="Class I glutamine amidotransferase-like"/>
    <property type="match status" value="1"/>
</dbReference>
<dbReference type="OrthoDB" id="6382410at2"/>
<dbReference type="Gene3D" id="3.40.50.880">
    <property type="match status" value="1"/>
</dbReference>
<dbReference type="GO" id="GO:0043565">
    <property type="term" value="F:sequence-specific DNA binding"/>
    <property type="evidence" value="ECO:0007669"/>
    <property type="project" value="InterPro"/>
</dbReference>
<protein>
    <submittedName>
        <fullName evidence="4">Transcriptional regulator GlxA family with amidase domain</fullName>
    </submittedName>
</protein>
<evidence type="ECO:0000259" key="3">
    <source>
        <dbReference type="PROSITE" id="PS01124"/>
    </source>
</evidence>
<dbReference type="Pfam" id="PF12833">
    <property type="entry name" value="HTH_18"/>
    <property type="match status" value="1"/>
</dbReference>
<dbReference type="InterPro" id="IPR052158">
    <property type="entry name" value="INH-QAR"/>
</dbReference>
<dbReference type="GO" id="GO:0003700">
    <property type="term" value="F:DNA-binding transcription factor activity"/>
    <property type="evidence" value="ECO:0007669"/>
    <property type="project" value="InterPro"/>
</dbReference>
<dbReference type="InterPro" id="IPR018060">
    <property type="entry name" value="HTH_AraC"/>
</dbReference>
<dbReference type="Gene3D" id="1.10.10.60">
    <property type="entry name" value="Homeodomain-like"/>
    <property type="match status" value="1"/>
</dbReference>
<feature type="domain" description="HTH araC/xylS-type" evidence="3">
    <location>
        <begin position="211"/>
        <end position="309"/>
    </location>
</feature>
<accession>A0A841JSL9</accession>
<dbReference type="InterPro" id="IPR002818">
    <property type="entry name" value="DJ-1/PfpI"/>
</dbReference>
<evidence type="ECO:0000256" key="2">
    <source>
        <dbReference type="ARBA" id="ARBA00023163"/>
    </source>
</evidence>
<keyword evidence="5" id="KW-1185">Reference proteome</keyword>
<dbReference type="RefSeq" id="WP_050059181.1">
    <property type="nucleotide sequence ID" value="NZ_JACHEK010000004.1"/>
</dbReference>
<dbReference type="EMBL" id="JACHEK010000004">
    <property type="protein sequence ID" value="MBB6144150.1"/>
    <property type="molecule type" value="Genomic_DNA"/>
</dbReference>
<keyword evidence="1" id="KW-0805">Transcription regulation</keyword>
<comment type="caution">
    <text evidence="4">The sequence shown here is derived from an EMBL/GenBank/DDBJ whole genome shotgun (WGS) entry which is preliminary data.</text>
</comment>
<dbReference type="PANTHER" id="PTHR43130:SF3">
    <property type="entry name" value="HTH-TYPE TRANSCRIPTIONAL REGULATOR RV1931C"/>
    <property type="match status" value="1"/>
</dbReference>
<gene>
    <name evidence="4" type="ORF">HNQ77_002102</name>
</gene>
<dbReference type="InterPro" id="IPR009057">
    <property type="entry name" value="Homeodomain-like_sf"/>
</dbReference>
<sequence length="315" mass="34520">MRKVVISGPPPVQILDVTGPLEVFSNISDYYVQVVASDGSDQLLTNRGIKLGGAVPRNSVSGPIDTLVIAGGPGAESGEYDPEYVRWIADAAARSRRVASICTGAFLLAAAGLLDGRKAVTHWNFCDRLAKEFPMVNVLSNPIFLRDGSIYTSAGITAGIDLTLALVEEDHGHHAALTVARQLVMFLVRPGGQAQYSHMLSRQATTFEPLRELQVYMFENLRADLSVETLAERIGMSPRHFSRVCLREMKMNPGQFVDRLRVEAAQQMIDSSSMGLKEVADACGFGSTDSMRRTFQRVMGITAGEYIERFKRMDS</sequence>
<name>A0A841JSL9_9BACT</name>
<dbReference type="AlphaFoldDB" id="A0A841JSL9"/>
<dbReference type="PROSITE" id="PS01124">
    <property type="entry name" value="HTH_ARAC_FAMILY_2"/>
    <property type="match status" value="1"/>
</dbReference>
<keyword evidence="2" id="KW-0804">Transcription</keyword>
<evidence type="ECO:0000256" key="1">
    <source>
        <dbReference type="ARBA" id="ARBA00023015"/>
    </source>
</evidence>
<dbReference type="PANTHER" id="PTHR43130">
    <property type="entry name" value="ARAC-FAMILY TRANSCRIPTIONAL REGULATOR"/>
    <property type="match status" value="1"/>
</dbReference>
<dbReference type="Pfam" id="PF01965">
    <property type="entry name" value="DJ-1_PfpI"/>
    <property type="match status" value="1"/>
</dbReference>
<reference evidence="4 5" key="1">
    <citation type="submission" date="2020-08" db="EMBL/GenBank/DDBJ databases">
        <title>Genomic Encyclopedia of Type Strains, Phase IV (KMG-IV): sequencing the most valuable type-strain genomes for metagenomic binning, comparative biology and taxonomic classification.</title>
        <authorList>
            <person name="Goeker M."/>
        </authorList>
    </citation>
    <scope>NUCLEOTIDE SEQUENCE [LARGE SCALE GENOMIC DNA]</scope>
    <source>
        <strain evidence="4 5">DSM 103733</strain>
    </source>
</reference>
<dbReference type="SMART" id="SM00342">
    <property type="entry name" value="HTH_ARAC"/>
    <property type="match status" value="1"/>
</dbReference>
<evidence type="ECO:0000313" key="5">
    <source>
        <dbReference type="Proteomes" id="UP000538666"/>
    </source>
</evidence>
<dbReference type="InterPro" id="IPR029062">
    <property type="entry name" value="Class_I_gatase-like"/>
</dbReference>
<organism evidence="4 5">
    <name type="scientific">Silvibacterium bohemicum</name>
    <dbReference type="NCBI Taxonomy" id="1577686"/>
    <lineage>
        <taxon>Bacteria</taxon>
        <taxon>Pseudomonadati</taxon>
        <taxon>Acidobacteriota</taxon>
        <taxon>Terriglobia</taxon>
        <taxon>Terriglobales</taxon>
        <taxon>Acidobacteriaceae</taxon>
        <taxon>Silvibacterium</taxon>
    </lineage>
</organism>
<proteinExistence type="predicted"/>
<dbReference type="Proteomes" id="UP000538666">
    <property type="component" value="Unassembled WGS sequence"/>
</dbReference>
<dbReference type="CDD" id="cd03137">
    <property type="entry name" value="GATase1_AraC_1"/>
    <property type="match status" value="1"/>
</dbReference>
<evidence type="ECO:0000313" key="4">
    <source>
        <dbReference type="EMBL" id="MBB6144150.1"/>
    </source>
</evidence>
<dbReference type="SUPFAM" id="SSF46689">
    <property type="entry name" value="Homeodomain-like"/>
    <property type="match status" value="2"/>
</dbReference>